<protein>
    <submittedName>
        <fullName evidence="1">(Mediterranean fruit fly) hypothetical protein</fullName>
    </submittedName>
</protein>
<organism evidence="1 2">
    <name type="scientific">Ceratitis capitata</name>
    <name type="common">Mediterranean fruit fly</name>
    <name type="synonym">Tephritis capitata</name>
    <dbReference type="NCBI Taxonomy" id="7213"/>
    <lineage>
        <taxon>Eukaryota</taxon>
        <taxon>Metazoa</taxon>
        <taxon>Ecdysozoa</taxon>
        <taxon>Arthropoda</taxon>
        <taxon>Hexapoda</taxon>
        <taxon>Insecta</taxon>
        <taxon>Pterygota</taxon>
        <taxon>Neoptera</taxon>
        <taxon>Endopterygota</taxon>
        <taxon>Diptera</taxon>
        <taxon>Brachycera</taxon>
        <taxon>Muscomorpha</taxon>
        <taxon>Tephritoidea</taxon>
        <taxon>Tephritidae</taxon>
        <taxon>Ceratitis</taxon>
        <taxon>Ceratitis</taxon>
    </lineage>
</organism>
<proteinExistence type="predicted"/>
<reference evidence="1" key="1">
    <citation type="submission" date="2020-11" db="EMBL/GenBank/DDBJ databases">
        <authorList>
            <person name="Whitehead M."/>
        </authorList>
    </citation>
    <scope>NUCLEOTIDE SEQUENCE</scope>
    <source>
        <strain evidence="1">EGII</strain>
    </source>
</reference>
<accession>A0A811UTS4</accession>
<evidence type="ECO:0000313" key="1">
    <source>
        <dbReference type="EMBL" id="CAD7002360.1"/>
    </source>
</evidence>
<gene>
    <name evidence="1" type="ORF">CCAP1982_LOCUS10853</name>
</gene>
<sequence length="117" mass="12182">MANSSNNGNQQQCSARNVQNNTMIITTVLTNTVRPSQSNCLPKIADVLPAKLSLQQLVTATTTDNDDSEQTILGTQGAAAAAAAKITTTNKLKNNELPALATGCPADGCNSFSLQEC</sequence>
<comment type="caution">
    <text evidence="1">The sequence shown here is derived from an EMBL/GenBank/DDBJ whole genome shotgun (WGS) entry which is preliminary data.</text>
</comment>
<evidence type="ECO:0000313" key="2">
    <source>
        <dbReference type="Proteomes" id="UP000606786"/>
    </source>
</evidence>
<dbReference type="Proteomes" id="UP000606786">
    <property type="component" value="Unassembled WGS sequence"/>
</dbReference>
<keyword evidence="2" id="KW-1185">Reference proteome</keyword>
<name>A0A811UTS4_CERCA</name>
<dbReference type="EMBL" id="CAJHJT010000034">
    <property type="protein sequence ID" value="CAD7002360.1"/>
    <property type="molecule type" value="Genomic_DNA"/>
</dbReference>
<dbReference type="AlphaFoldDB" id="A0A811UTS4"/>